<protein>
    <submittedName>
        <fullName evidence="1">Uncharacterized protein</fullName>
    </submittedName>
</protein>
<keyword evidence="2" id="KW-1185">Reference proteome</keyword>
<evidence type="ECO:0000313" key="1">
    <source>
        <dbReference type="EMBL" id="MFJ1469999.1"/>
    </source>
</evidence>
<comment type="caution">
    <text evidence="1">The sequence shown here is derived from an EMBL/GenBank/DDBJ whole genome shotgun (WGS) entry which is preliminary data.</text>
</comment>
<organism evidence="1 2">
    <name type="scientific">Massilia orientalis</name>
    <dbReference type="NCBI Taxonomy" id="3050128"/>
    <lineage>
        <taxon>Bacteria</taxon>
        <taxon>Pseudomonadati</taxon>
        <taxon>Pseudomonadota</taxon>
        <taxon>Betaproteobacteria</taxon>
        <taxon>Burkholderiales</taxon>
        <taxon>Oxalobacteraceae</taxon>
        <taxon>Telluria group</taxon>
        <taxon>Massilia</taxon>
    </lineage>
</organism>
<sequence>MHKLIALREAGAGPGQIAELLAPDVVFKSPVLSRSIEGRELVAQAMVSAIAVREGAYIAEMEDGPVTLLVWRGRVDGLPLDSFEMLVHDAAGLIVERTVAMRPFASALRFRNAFYERMKDRLGPDYFALQEQALGAPA</sequence>
<proteinExistence type="predicted"/>
<reference evidence="1" key="1">
    <citation type="submission" date="2024-11" db="EMBL/GenBank/DDBJ databases">
        <title>Description of Massilia orientalis sp. nov., isolated from rhizosphere soil of Ageratina adenophora.</title>
        <authorList>
            <person name="Wang Y."/>
        </authorList>
    </citation>
    <scope>NUCLEOTIDE SEQUENCE</scope>
    <source>
        <strain evidence="1">YIM B02787</strain>
    </source>
</reference>
<evidence type="ECO:0000313" key="2">
    <source>
        <dbReference type="Proteomes" id="UP001168096"/>
    </source>
</evidence>
<dbReference type="Proteomes" id="UP001168096">
    <property type="component" value="Unassembled WGS sequence"/>
</dbReference>
<accession>A0ACC7MDM0</accession>
<dbReference type="EMBL" id="JASNRB020000012">
    <property type="protein sequence ID" value="MFJ1469999.1"/>
    <property type="molecule type" value="Genomic_DNA"/>
</dbReference>
<gene>
    <name evidence="1" type="ORF">QPK29_019990</name>
</gene>
<name>A0ACC7MDM0_9BURK</name>